<dbReference type="EMBL" id="CASHSV030000001">
    <property type="protein sequence ID" value="CAJ2629653.1"/>
    <property type="molecule type" value="Genomic_DNA"/>
</dbReference>
<evidence type="ECO:0000313" key="1">
    <source>
        <dbReference type="EMBL" id="CAJ2629653.1"/>
    </source>
</evidence>
<name>A0ACB0ICM5_TRIPR</name>
<evidence type="ECO:0000313" key="2">
    <source>
        <dbReference type="Proteomes" id="UP001177021"/>
    </source>
</evidence>
<protein>
    <submittedName>
        <fullName evidence="1">Uncharacterized protein</fullName>
    </submittedName>
</protein>
<organism evidence="1 2">
    <name type="scientific">Trifolium pratense</name>
    <name type="common">Red clover</name>
    <dbReference type="NCBI Taxonomy" id="57577"/>
    <lineage>
        <taxon>Eukaryota</taxon>
        <taxon>Viridiplantae</taxon>
        <taxon>Streptophyta</taxon>
        <taxon>Embryophyta</taxon>
        <taxon>Tracheophyta</taxon>
        <taxon>Spermatophyta</taxon>
        <taxon>Magnoliopsida</taxon>
        <taxon>eudicotyledons</taxon>
        <taxon>Gunneridae</taxon>
        <taxon>Pentapetalae</taxon>
        <taxon>rosids</taxon>
        <taxon>fabids</taxon>
        <taxon>Fabales</taxon>
        <taxon>Fabaceae</taxon>
        <taxon>Papilionoideae</taxon>
        <taxon>50 kb inversion clade</taxon>
        <taxon>NPAAA clade</taxon>
        <taxon>Hologalegina</taxon>
        <taxon>IRL clade</taxon>
        <taxon>Trifolieae</taxon>
        <taxon>Trifolium</taxon>
    </lineage>
</organism>
<comment type="caution">
    <text evidence="1">The sequence shown here is derived from an EMBL/GenBank/DDBJ whole genome shotgun (WGS) entry which is preliminary data.</text>
</comment>
<gene>
    <name evidence="1" type="ORF">MILVUS5_LOCUS1588</name>
</gene>
<reference evidence="1" key="1">
    <citation type="submission" date="2023-10" db="EMBL/GenBank/DDBJ databases">
        <authorList>
            <person name="Rodriguez Cubillos JULIANA M."/>
            <person name="De Vega J."/>
        </authorList>
    </citation>
    <scope>NUCLEOTIDE SEQUENCE</scope>
</reference>
<proteinExistence type="predicted"/>
<sequence length="422" mass="48284">MENPEANQLPEVDSLPDGFVEGTAEPVAPATPIPEQEKPLSESDYKEGVIVDCSHPNDISNVLGEKEFQNNHGTDIASTLASSVSESPLSRSCEVKEQQQGECESSDKSKQPLETKAVPLNESAPEIVDSSKNKKPETSEKRKVSKRTLKAEKELLEFSLKYQQVLAERDSAHAVRDKLESLCRELQRQNKMLMEECKRVSTEGQNLRLDLSAKFQDAIKDVSSRLEERKDDCLSQLKENDMLRNNLKQLAEQYELSEQQYAQKLKQKSLELQIAELKIKQHEEKLAQEQSQMKLYAEQVSQLLATEKSLRLQLTTDGEKFQQFQEALTKSNDVFETFKQEIEKMAKSMKELKKENQFLKSKSEKSDITLIELVDERERMKKQLEKTKNQKEKLESLCRSLQAERKQSLSENKSNNNNSVPT</sequence>
<accession>A0ACB0ICM5</accession>
<dbReference type="Proteomes" id="UP001177021">
    <property type="component" value="Unassembled WGS sequence"/>
</dbReference>
<keyword evidence="2" id="KW-1185">Reference proteome</keyword>